<gene>
    <name evidence="1" type="ORF">NQ176_g7733</name>
</gene>
<evidence type="ECO:0000313" key="1">
    <source>
        <dbReference type="EMBL" id="KAJ2971358.1"/>
    </source>
</evidence>
<reference evidence="1" key="1">
    <citation type="submission" date="2022-08" db="EMBL/GenBank/DDBJ databases">
        <title>Genome Sequence of Lecanicillium fungicola.</title>
        <authorList>
            <person name="Buettner E."/>
        </authorList>
    </citation>
    <scope>NUCLEOTIDE SEQUENCE</scope>
    <source>
        <strain evidence="1">Babe33</strain>
    </source>
</reference>
<keyword evidence="2" id="KW-1185">Reference proteome</keyword>
<accession>A0ACC1MYX4</accession>
<sequence length="122" mass="14241">MWRITGDVKYREWGWEMFTSFMNYTAVEDQGGFTSLADANTIPPRVKDNMESFWLAETLKYMYLLFSDNSLMPLDKIVLNTEAHPFPRFDMGDYFKTGWQRKARDSNGKIIETEKPSTTTTA</sequence>
<comment type="caution">
    <text evidence="1">The sequence shown here is derived from an EMBL/GenBank/DDBJ whole genome shotgun (WGS) entry which is preliminary data.</text>
</comment>
<protein>
    <submittedName>
        <fullName evidence="1">Uncharacterized protein</fullName>
    </submittedName>
</protein>
<proteinExistence type="predicted"/>
<dbReference type="EMBL" id="JANJQO010001357">
    <property type="protein sequence ID" value="KAJ2971358.1"/>
    <property type="molecule type" value="Genomic_DNA"/>
</dbReference>
<dbReference type="Proteomes" id="UP001143910">
    <property type="component" value="Unassembled WGS sequence"/>
</dbReference>
<name>A0ACC1MYX4_9HYPO</name>
<organism evidence="1 2">
    <name type="scientific">Zarea fungicola</name>
    <dbReference type="NCBI Taxonomy" id="93591"/>
    <lineage>
        <taxon>Eukaryota</taxon>
        <taxon>Fungi</taxon>
        <taxon>Dikarya</taxon>
        <taxon>Ascomycota</taxon>
        <taxon>Pezizomycotina</taxon>
        <taxon>Sordariomycetes</taxon>
        <taxon>Hypocreomycetidae</taxon>
        <taxon>Hypocreales</taxon>
        <taxon>Cordycipitaceae</taxon>
        <taxon>Zarea</taxon>
    </lineage>
</organism>
<evidence type="ECO:0000313" key="2">
    <source>
        <dbReference type="Proteomes" id="UP001143910"/>
    </source>
</evidence>